<dbReference type="Proteomes" id="UP000198406">
    <property type="component" value="Unassembled WGS sequence"/>
</dbReference>
<accession>A0A1Z5JLB8</accession>
<sequence length="208" mass="23592">MFSIAKKVSTHIGAKITPRLLRQPRIVCFKPDRAFLSSTPSLDDDDDFKPQSPKEITIEIAEGIADTTQFYMRYGLSRQRLEFLAQSEQPVLHKWQKMMEVFLMHVIGSIGYTANEQGLSKYAQDLQSCLQNADPDVQMVLTDIRRDTWREMVATAFSLDVVDIPSLGIVDARNHMHKVASKMMEPSVLLEIQTQTSKISRECTTAVV</sequence>
<dbReference type="EMBL" id="BDSP01000081">
    <property type="protein sequence ID" value="GAX14561.1"/>
    <property type="molecule type" value="Genomic_DNA"/>
</dbReference>
<name>A0A1Z5JLB8_FISSO</name>
<organism evidence="1 2">
    <name type="scientific">Fistulifera solaris</name>
    <name type="common">Oleaginous diatom</name>
    <dbReference type="NCBI Taxonomy" id="1519565"/>
    <lineage>
        <taxon>Eukaryota</taxon>
        <taxon>Sar</taxon>
        <taxon>Stramenopiles</taxon>
        <taxon>Ochrophyta</taxon>
        <taxon>Bacillariophyta</taxon>
        <taxon>Bacillariophyceae</taxon>
        <taxon>Bacillariophycidae</taxon>
        <taxon>Naviculales</taxon>
        <taxon>Naviculaceae</taxon>
        <taxon>Fistulifera</taxon>
    </lineage>
</organism>
<proteinExistence type="predicted"/>
<evidence type="ECO:0000313" key="1">
    <source>
        <dbReference type="EMBL" id="GAX14561.1"/>
    </source>
</evidence>
<reference evidence="1 2" key="1">
    <citation type="journal article" date="2015" name="Plant Cell">
        <title>Oil accumulation by the oleaginous diatom Fistulifera solaris as revealed by the genome and transcriptome.</title>
        <authorList>
            <person name="Tanaka T."/>
            <person name="Maeda Y."/>
            <person name="Veluchamy A."/>
            <person name="Tanaka M."/>
            <person name="Abida H."/>
            <person name="Marechal E."/>
            <person name="Bowler C."/>
            <person name="Muto M."/>
            <person name="Sunaga Y."/>
            <person name="Tanaka M."/>
            <person name="Yoshino T."/>
            <person name="Taniguchi T."/>
            <person name="Fukuda Y."/>
            <person name="Nemoto M."/>
            <person name="Matsumoto M."/>
            <person name="Wong P.S."/>
            <person name="Aburatani S."/>
            <person name="Fujibuchi W."/>
        </authorList>
    </citation>
    <scope>NUCLEOTIDE SEQUENCE [LARGE SCALE GENOMIC DNA]</scope>
    <source>
        <strain evidence="1 2">JPCC DA0580</strain>
    </source>
</reference>
<keyword evidence="2" id="KW-1185">Reference proteome</keyword>
<protein>
    <submittedName>
        <fullName evidence="1">Uncharacterized protein</fullName>
    </submittedName>
</protein>
<dbReference type="InParanoid" id="A0A1Z5JLB8"/>
<dbReference type="AlphaFoldDB" id="A0A1Z5JLB8"/>
<gene>
    <name evidence="1" type="ORF">FisN_6Lh339</name>
</gene>
<comment type="caution">
    <text evidence="1">The sequence shown here is derived from an EMBL/GenBank/DDBJ whole genome shotgun (WGS) entry which is preliminary data.</text>
</comment>
<evidence type="ECO:0000313" key="2">
    <source>
        <dbReference type="Proteomes" id="UP000198406"/>
    </source>
</evidence>